<evidence type="ECO:0000256" key="6">
    <source>
        <dbReference type="SAM" id="Phobius"/>
    </source>
</evidence>
<sequence>MHHHLDTYAYTNGLRHLHPEQKLIFAIASLLLTFFARPLVQSLLWLWLSLWILGYARIPWRVYFTLLATVAAFWLVSLPGLVVQLIPTETLRASGQVVLSDISLMGWSLFISAEKWHQGLAVGLRTMVASTCLLLILLTTPFPALLSVAERWRVPHFLLDILMLMYRYIFTLLETAFTLQLAQRARGGYQRRSRWLFSVSLLAGQLFQQSLHRYHQTNLALLSRGFQGEFRVLRSQSYAYSQRYGLEIVIGGGALILLNAIA</sequence>
<dbReference type="NCBIfam" id="TIGR02454">
    <property type="entry name" value="ECF_T_CbiQ"/>
    <property type="match status" value="1"/>
</dbReference>
<dbReference type="InterPro" id="IPR052770">
    <property type="entry name" value="Cobalt_transport_CbiQ"/>
</dbReference>
<accession>A0A3B7MDN6</accession>
<dbReference type="CDD" id="cd16914">
    <property type="entry name" value="EcfT"/>
    <property type="match status" value="1"/>
</dbReference>
<dbReference type="InterPro" id="IPR003339">
    <property type="entry name" value="ABC/ECF_trnsptr_transmembrane"/>
</dbReference>
<feature type="transmembrane region" description="Helical" evidence="6">
    <location>
        <begin position="62"/>
        <end position="87"/>
    </location>
</feature>
<feature type="transmembrane region" description="Helical" evidence="6">
    <location>
        <begin position="164"/>
        <end position="182"/>
    </location>
</feature>
<dbReference type="EMBL" id="CP032152">
    <property type="protein sequence ID" value="AXY67414.1"/>
    <property type="molecule type" value="Genomic_DNA"/>
</dbReference>
<keyword evidence="3 6" id="KW-0812">Transmembrane</keyword>
<protein>
    <submittedName>
        <fullName evidence="7">Cobalt ECF transporter T component CbiQ</fullName>
    </submittedName>
</protein>
<dbReference type="Pfam" id="PF02361">
    <property type="entry name" value="CbiQ"/>
    <property type="match status" value="1"/>
</dbReference>
<evidence type="ECO:0000256" key="5">
    <source>
        <dbReference type="ARBA" id="ARBA00023136"/>
    </source>
</evidence>
<evidence type="ECO:0000256" key="2">
    <source>
        <dbReference type="ARBA" id="ARBA00022475"/>
    </source>
</evidence>
<dbReference type="AlphaFoldDB" id="A0A3B7MDN6"/>
<evidence type="ECO:0000256" key="3">
    <source>
        <dbReference type="ARBA" id="ARBA00022692"/>
    </source>
</evidence>
<keyword evidence="8" id="KW-1185">Reference proteome</keyword>
<dbReference type="InterPro" id="IPR012809">
    <property type="entry name" value="ECF_CbiQ"/>
</dbReference>
<feature type="transmembrane region" description="Helical" evidence="6">
    <location>
        <begin position="23"/>
        <end position="50"/>
    </location>
</feature>
<evidence type="ECO:0000313" key="7">
    <source>
        <dbReference type="EMBL" id="AXY67414.1"/>
    </source>
</evidence>
<gene>
    <name evidence="7" type="primary">cbiQ</name>
    <name evidence="7" type="ORF">D3A95_02400</name>
</gene>
<dbReference type="GO" id="GO:0006824">
    <property type="term" value="P:cobalt ion transport"/>
    <property type="evidence" value="ECO:0007669"/>
    <property type="project" value="InterPro"/>
</dbReference>
<reference evidence="8" key="1">
    <citation type="submission" date="2018-09" db="EMBL/GenBank/DDBJ databases">
        <title>Complete genome sequence of thermophilic cyanobacteria strain Thermosynechococcus elongatus PKUAC-SCTE542.</title>
        <authorList>
            <person name="Liang Y."/>
            <person name="Tang J."/>
            <person name="Daroch M."/>
        </authorList>
    </citation>
    <scope>NUCLEOTIDE SEQUENCE [LARGE SCALE GENOMIC DNA]</scope>
    <source>
        <strain evidence="8">E542</strain>
    </source>
</reference>
<keyword evidence="5 6" id="KW-0472">Membrane</keyword>
<keyword evidence="4 6" id="KW-1133">Transmembrane helix</keyword>
<evidence type="ECO:0000313" key="8">
    <source>
        <dbReference type="Proteomes" id="UP000261812"/>
    </source>
</evidence>
<evidence type="ECO:0000256" key="4">
    <source>
        <dbReference type="ARBA" id="ARBA00022989"/>
    </source>
</evidence>
<keyword evidence="2" id="KW-1003">Cell membrane</keyword>
<dbReference type="GO" id="GO:0043190">
    <property type="term" value="C:ATP-binding cassette (ABC) transporter complex"/>
    <property type="evidence" value="ECO:0007669"/>
    <property type="project" value="InterPro"/>
</dbReference>
<name>A0A3B7MDN6_9CYAN</name>
<dbReference type="PANTHER" id="PTHR43723:SF1">
    <property type="entry name" value="COBALT TRANSPORT PROTEIN CBIQ"/>
    <property type="match status" value="1"/>
</dbReference>
<feature type="transmembrane region" description="Helical" evidence="6">
    <location>
        <begin position="244"/>
        <end position="261"/>
    </location>
</feature>
<dbReference type="PANTHER" id="PTHR43723">
    <property type="entry name" value="COBALT TRANSPORT PROTEIN CBIQ"/>
    <property type="match status" value="1"/>
</dbReference>
<dbReference type="KEGG" id="tsq:D3A95_02400"/>
<dbReference type="RefSeq" id="WP_181496047.1">
    <property type="nucleotide sequence ID" value="NZ_CP032152.1"/>
</dbReference>
<feature type="transmembrane region" description="Helical" evidence="6">
    <location>
        <begin position="122"/>
        <end position="144"/>
    </location>
</feature>
<organism evidence="7 8">
    <name type="scientific">Thermosynechococcus sichuanensis E542</name>
    <dbReference type="NCBI Taxonomy" id="2016101"/>
    <lineage>
        <taxon>Bacteria</taxon>
        <taxon>Bacillati</taxon>
        <taxon>Cyanobacteriota</taxon>
        <taxon>Cyanophyceae</taxon>
        <taxon>Acaryochloridales</taxon>
        <taxon>Thermosynechococcaceae</taxon>
        <taxon>Thermosynechococcus</taxon>
        <taxon>Thermosynechococcus sichuanensis</taxon>
    </lineage>
</organism>
<dbReference type="Proteomes" id="UP000261812">
    <property type="component" value="Chromosome"/>
</dbReference>
<evidence type="ECO:0000256" key="1">
    <source>
        <dbReference type="ARBA" id="ARBA00004651"/>
    </source>
</evidence>
<proteinExistence type="predicted"/>
<comment type="subcellular location">
    <subcellularLocation>
        <location evidence="1">Cell membrane</location>
        <topology evidence="1">Multi-pass membrane protein</topology>
    </subcellularLocation>
</comment>